<dbReference type="EMBL" id="ML179259">
    <property type="protein sequence ID" value="THU93083.1"/>
    <property type="molecule type" value="Genomic_DNA"/>
</dbReference>
<evidence type="ECO:0000313" key="1">
    <source>
        <dbReference type="EMBL" id="THU93083.1"/>
    </source>
</evidence>
<evidence type="ECO:0000313" key="2">
    <source>
        <dbReference type="Proteomes" id="UP000297245"/>
    </source>
</evidence>
<dbReference type="AlphaFoldDB" id="A0A4S8LVC6"/>
<sequence length="124" mass="13885">MSDIQSLLRQMADRQQVLQEQLGQLAAGVINSSSKSSIEKPDPFKGQANDVRRFLSGFQNWAKKQKDLDSQEKTIRLALSFLQCEAAVWASRYIDKAIKAGQAGSGVAFPFDGKWQTFEQQFKA</sequence>
<organism evidence="1 2">
    <name type="scientific">Dendrothele bispora (strain CBS 962.96)</name>
    <dbReference type="NCBI Taxonomy" id="1314807"/>
    <lineage>
        <taxon>Eukaryota</taxon>
        <taxon>Fungi</taxon>
        <taxon>Dikarya</taxon>
        <taxon>Basidiomycota</taxon>
        <taxon>Agaricomycotina</taxon>
        <taxon>Agaricomycetes</taxon>
        <taxon>Agaricomycetidae</taxon>
        <taxon>Agaricales</taxon>
        <taxon>Agaricales incertae sedis</taxon>
        <taxon>Dendrothele</taxon>
    </lineage>
</organism>
<gene>
    <name evidence="1" type="ORF">K435DRAFT_861851</name>
</gene>
<dbReference type="OrthoDB" id="3045488at2759"/>
<reference evidence="1 2" key="1">
    <citation type="journal article" date="2019" name="Nat. Ecol. Evol.">
        <title>Megaphylogeny resolves global patterns of mushroom evolution.</title>
        <authorList>
            <person name="Varga T."/>
            <person name="Krizsan K."/>
            <person name="Foldi C."/>
            <person name="Dima B."/>
            <person name="Sanchez-Garcia M."/>
            <person name="Sanchez-Ramirez S."/>
            <person name="Szollosi G.J."/>
            <person name="Szarkandi J.G."/>
            <person name="Papp V."/>
            <person name="Albert L."/>
            <person name="Andreopoulos W."/>
            <person name="Angelini C."/>
            <person name="Antonin V."/>
            <person name="Barry K.W."/>
            <person name="Bougher N.L."/>
            <person name="Buchanan P."/>
            <person name="Buyck B."/>
            <person name="Bense V."/>
            <person name="Catcheside P."/>
            <person name="Chovatia M."/>
            <person name="Cooper J."/>
            <person name="Damon W."/>
            <person name="Desjardin D."/>
            <person name="Finy P."/>
            <person name="Geml J."/>
            <person name="Haridas S."/>
            <person name="Hughes K."/>
            <person name="Justo A."/>
            <person name="Karasinski D."/>
            <person name="Kautmanova I."/>
            <person name="Kiss B."/>
            <person name="Kocsube S."/>
            <person name="Kotiranta H."/>
            <person name="LaButti K.M."/>
            <person name="Lechner B.E."/>
            <person name="Liimatainen K."/>
            <person name="Lipzen A."/>
            <person name="Lukacs Z."/>
            <person name="Mihaltcheva S."/>
            <person name="Morgado L.N."/>
            <person name="Niskanen T."/>
            <person name="Noordeloos M.E."/>
            <person name="Ohm R.A."/>
            <person name="Ortiz-Santana B."/>
            <person name="Ovrebo C."/>
            <person name="Racz N."/>
            <person name="Riley R."/>
            <person name="Savchenko A."/>
            <person name="Shiryaev A."/>
            <person name="Soop K."/>
            <person name="Spirin V."/>
            <person name="Szebenyi C."/>
            <person name="Tomsovsky M."/>
            <person name="Tulloss R.E."/>
            <person name="Uehling J."/>
            <person name="Grigoriev I.V."/>
            <person name="Vagvolgyi C."/>
            <person name="Papp T."/>
            <person name="Martin F.M."/>
            <person name="Miettinen O."/>
            <person name="Hibbett D.S."/>
            <person name="Nagy L.G."/>
        </authorList>
    </citation>
    <scope>NUCLEOTIDE SEQUENCE [LARGE SCALE GENOMIC DNA]</scope>
    <source>
        <strain evidence="1 2">CBS 962.96</strain>
    </source>
</reference>
<dbReference type="Proteomes" id="UP000297245">
    <property type="component" value="Unassembled WGS sequence"/>
</dbReference>
<evidence type="ECO:0008006" key="3">
    <source>
        <dbReference type="Google" id="ProtNLM"/>
    </source>
</evidence>
<keyword evidence="2" id="KW-1185">Reference proteome</keyword>
<name>A0A4S8LVC6_DENBC</name>
<proteinExistence type="predicted"/>
<protein>
    <recommendedName>
        <fullName evidence="3">DUF4939 domain-containing protein</fullName>
    </recommendedName>
</protein>
<accession>A0A4S8LVC6</accession>